<accession>A0A816RR08</accession>
<name>A0A816RR08_BRANA</name>
<evidence type="ECO:0000256" key="1">
    <source>
        <dbReference type="SAM" id="MobiDB-lite"/>
    </source>
</evidence>
<feature type="compositionally biased region" description="Low complexity" evidence="1">
    <location>
        <begin position="101"/>
        <end position="111"/>
    </location>
</feature>
<dbReference type="AlphaFoldDB" id="A0A816RR08"/>
<feature type="non-terminal residue" evidence="2">
    <location>
        <position position="284"/>
    </location>
</feature>
<dbReference type="EMBL" id="HG994365">
    <property type="protein sequence ID" value="CAF2076405.1"/>
    <property type="molecule type" value="Genomic_DNA"/>
</dbReference>
<organism evidence="2">
    <name type="scientific">Brassica napus</name>
    <name type="common">Rape</name>
    <dbReference type="NCBI Taxonomy" id="3708"/>
    <lineage>
        <taxon>Eukaryota</taxon>
        <taxon>Viridiplantae</taxon>
        <taxon>Streptophyta</taxon>
        <taxon>Embryophyta</taxon>
        <taxon>Tracheophyta</taxon>
        <taxon>Spermatophyta</taxon>
        <taxon>Magnoliopsida</taxon>
        <taxon>eudicotyledons</taxon>
        <taxon>Gunneridae</taxon>
        <taxon>Pentapetalae</taxon>
        <taxon>rosids</taxon>
        <taxon>malvids</taxon>
        <taxon>Brassicales</taxon>
        <taxon>Brassicaceae</taxon>
        <taxon>Brassiceae</taxon>
        <taxon>Brassica</taxon>
    </lineage>
</organism>
<sequence>RGFWDVTEESPATTRLKRPKSVPETDGRVLKRKKKKEEIPVSQLYTLMKTLTGKLDNIDTSIEAKVGSLLAPITEKLATMEKELQKMKQKEAADERKEDANSNANNNENAEVNSKEMSWMVEMNSTSQDGLPSQRVVKKAKKASKKCEDMGFDKKKVFDKKVLKTKIQVPHLLDNASGDETWSDPVQREKVTDIGDHLDALAAMAKKLNKPTSPTPSSPPQKRQTKLASSQLFPFVGNSTVKRIITGVTPSVSAYDPFADVDADKMRNLLHFLLDDEYVFLLFS</sequence>
<proteinExistence type="predicted"/>
<feature type="compositionally biased region" description="Basic and acidic residues" evidence="1">
    <location>
        <begin position="84"/>
        <end position="100"/>
    </location>
</feature>
<feature type="region of interest" description="Disordered" evidence="1">
    <location>
        <begin position="208"/>
        <end position="227"/>
    </location>
</feature>
<feature type="region of interest" description="Disordered" evidence="1">
    <location>
        <begin position="1"/>
        <end position="36"/>
    </location>
</feature>
<gene>
    <name evidence="2" type="ORF">DARMORV10_C01P39770.1</name>
</gene>
<protein>
    <submittedName>
        <fullName evidence="2">(rape) hypothetical protein</fullName>
    </submittedName>
</protein>
<feature type="region of interest" description="Disordered" evidence="1">
    <location>
        <begin position="84"/>
        <end position="111"/>
    </location>
</feature>
<reference evidence="2" key="1">
    <citation type="submission" date="2021-01" db="EMBL/GenBank/DDBJ databases">
        <authorList>
            <consortium name="Genoscope - CEA"/>
            <person name="William W."/>
        </authorList>
    </citation>
    <scope>NUCLEOTIDE SEQUENCE</scope>
</reference>
<dbReference type="Proteomes" id="UP001295469">
    <property type="component" value="Chromosome C01"/>
</dbReference>
<evidence type="ECO:0000313" key="2">
    <source>
        <dbReference type="EMBL" id="CAF2076405.1"/>
    </source>
</evidence>